<protein>
    <submittedName>
        <fullName evidence="1">Uncharacterized protein</fullName>
    </submittedName>
</protein>
<name>A0AAN7SVD1_9EURO</name>
<gene>
    <name evidence="1" type="ORF">LTR05_007442</name>
</gene>
<accession>A0AAN7SVD1</accession>
<dbReference type="Proteomes" id="UP001309876">
    <property type="component" value="Unassembled WGS sequence"/>
</dbReference>
<evidence type="ECO:0000313" key="2">
    <source>
        <dbReference type="Proteomes" id="UP001309876"/>
    </source>
</evidence>
<keyword evidence="2" id="KW-1185">Reference proteome</keyword>
<dbReference type="AlphaFoldDB" id="A0AAN7SVD1"/>
<dbReference type="EMBL" id="JAVRRJ010000008">
    <property type="protein sequence ID" value="KAK5082296.1"/>
    <property type="molecule type" value="Genomic_DNA"/>
</dbReference>
<comment type="caution">
    <text evidence="1">The sequence shown here is derived from an EMBL/GenBank/DDBJ whole genome shotgun (WGS) entry which is preliminary data.</text>
</comment>
<evidence type="ECO:0000313" key="1">
    <source>
        <dbReference type="EMBL" id="KAK5082296.1"/>
    </source>
</evidence>
<proteinExistence type="predicted"/>
<reference evidence="1 2" key="1">
    <citation type="submission" date="2023-08" db="EMBL/GenBank/DDBJ databases">
        <title>Black Yeasts Isolated from many extreme environments.</title>
        <authorList>
            <person name="Coleine C."/>
            <person name="Stajich J.E."/>
            <person name="Selbmann L."/>
        </authorList>
    </citation>
    <scope>NUCLEOTIDE SEQUENCE [LARGE SCALE GENOMIC DNA]</scope>
    <source>
        <strain evidence="1 2">CCFEE 5910</strain>
    </source>
</reference>
<organism evidence="1 2">
    <name type="scientific">Lithohypha guttulata</name>
    <dbReference type="NCBI Taxonomy" id="1690604"/>
    <lineage>
        <taxon>Eukaryota</taxon>
        <taxon>Fungi</taxon>
        <taxon>Dikarya</taxon>
        <taxon>Ascomycota</taxon>
        <taxon>Pezizomycotina</taxon>
        <taxon>Eurotiomycetes</taxon>
        <taxon>Chaetothyriomycetidae</taxon>
        <taxon>Chaetothyriales</taxon>
        <taxon>Trichomeriaceae</taxon>
        <taxon>Lithohypha</taxon>
    </lineage>
</organism>
<sequence>MSSTDELWHNDISANADIRHPEISGSMNDGIKEAHDRIDGNAQHTLTRMPVSQLSIDGEAAARRTGIPHVHTVSESHQNNNSTKPPSHFPIVDLPLELQRLIFYHYLGGPYDITLENKRINMLCSRFLIFGIPSNALLLTCRHFNDHAGPMRKALFTGRLVLHSVFILVDLNRRERFEWLRKNIQCLHFSDSSVHPERWSRYFDSLTSLRRLEINFPIVKRLRVPASCVGGDEEPAVRVEDLLMGREDALLLANLDPFQMALVESLSSRRLEVVVTQKYACGRKTSDTAREVNQNQDGVIVVEIKLNENGAQIMSRRRGDCHADGTSFVKRHAELVRANGNVIDEGSHRSIWEWYSAMNS</sequence>